<organism evidence="3 4">
    <name type="scientific">Ostreobium quekettii</name>
    <dbReference type="NCBI Taxonomy" id="121088"/>
    <lineage>
        <taxon>Eukaryota</taxon>
        <taxon>Viridiplantae</taxon>
        <taxon>Chlorophyta</taxon>
        <taxon>core chlorophytes</taxon>
        <taxon>Ulvophyceae</taxon>
        <taxon>TCBD clade</taxon>
        <taxon>Bryopsidales</taxon>
        <taxon>Ostreobineae</taxon>
        <taxon>Ostreobiaceae</taxon>
        <taxon>Ostreobium</taxon>
    </lineage>
</organism>
<proteinExistence type="predicted"/>
<name>A0A8S1JBX6_9CHLO</name>
<gene>
    <name evidence="3" type="ORF">OSTQU699_LOCUS8286</name>
</gene>
<evidence type="ECO:0000256" key="2">
    <source>
        <dbReference type="SAM" id="Phobius"/>
    </source>
</evidence>
<sequence>MAVKYPIYICPGSWLLVVVLLLVKSHTHLFLQEVPSLEGWDRGSEEVGASTGSSRNNILGKTSNSTTEEHFTVKSRCYQMLAFGCQEACAGNKCSGHSHKVGLK</sequence>
<reference evidence="3" key="1">
    <citation type="submission" date="2020-12" db="EMBL/GenBank/DDBJ databases">
        <authorList>
            <person name="Iha C."/>
        </authorList>
    </citation>
    <scope>NUCLEOTIDE SEQUENCE</scope>
</reference>
<accession>A0A8S1JBX6</accession>
<keyword evidence="2" id="KW-0472">Membrane</keyword>
<keyword evidence="2" id="KW-1133">Transmembrane helix</keyword>
<dbReference type="Proteomes" id="UP000708148">
    <property type="component" value="Unassembled WGS sequence"/>
</dbReference>
<evidence type="ECO:0000313" key="3">
    <source>
        <dbReference type="EMBL" id="CAD7702929.1"/>
    </source>
</evidence>
<feature type="compositionally biased region" description="Polar residues" evidence="1">
    <location>
        <begin position="50"/>
        <end position="66"/>
    </location>
</feature>
<feature type="transmembrane region" description="Helical" evidence="2">
    <location>
        <begin position="6"/>
        <end position="23"/>
    </location>
</feature>
<keyword evidence="4" id="KW-1185">Reference proteome</keyword>
<evidence type="ECO:0000256" key="1">
    <source>
        <dbReference type="SAM" id="MobiDB-lite"/>
    </source>
</evidence>
<evidence type="ECO:0000313" key="4">
    <source>
        <dbReference type="Proteomes" id="UP000708148"/>
    </source>
</evidence>
<protein>
    <submittedName>
        <fullName evidence="3">Uncharacterized protein</fullName>
    </submittedName>
</protein>
<keyword evidence="2" id="KW-0812">Transmembrane</keyword>
<comment type="caution">
    <text evidence="3">The sequence shown here is derived from an EMBL/GenBank/DDBJ whole genome shotgun (WGS) entry which is preliminary data.</text>
</comment>
<dbReference type="AlphaFoldDB" id="A0A8S1JBX6"/>
<feature type="region of interest" description="Disordered" evidence="1">
    <location>
        <begin position="42"/>
        <end position="67"/>
    </location>
</feature>
<dbReference type="EMBL" id="CAJHUC010002006">
    <property type="protein sequence ID" value="CAD7702929.1"/>
    <property type="molecule type" value="Genomic_DNA"/>
</dbReference>